<dbReference type="GO" id="GO:0031390">
    <property type="term" value="C:Ctf18 RFC-like complex"/>
    <property type="evidence" value="ECO:0007669"/>
    <property type="project" value="InterPro"/>
</dbReference>
<dbReference type="FunCoup" id="A0A3N4LLH6">
    <property type="interactions" value="410"/>
</dbReference>
<evidence type="ECO:0000256" key="1">
    <source>
        <dbReference type="ARBA" id="ARBA00007017"/>
    </source>
</evidence>
<evidence type="ECO:0000256" key="2">
    <source>
        <dbReference type="ARBA" id="ARBA00022705"/>
    </source>
</evidence>
<organism evidence="4 5">
    <name type="scientific">Terfezia boudieri ATCC MYA-4762</name>
    <dbReference type="NCBI Taxonomy" id="1051890"/>
    <lineage>
        <taxon>Eukaryota</taxon>
        <taxon>Fungi</taxon>
        <taxon>Dikarya</taxon>
        <taxon>Ascomycota</taxon>
        <taxon>Pezizomycotina</taxon>
        <taxon>Pezizomycetes</taxon>
        <taxon>Pezizales</taxon>
        <taxon>Pezizaceae</taxon>
        <taxon>Terfezia</taxon>
    </lineage>
</organism>
<comment type="similarity">
    <text evidence="1">Belongs to the DCC1 family.</text>
</comment>
<dbReference type="Pfam" id="PF09724">
    <property type="entry name" value="Dcc1"/>
    <property type="match status" value="1"/>
</dbReference>
<dbReference type="AlphaFoldDB" id="A0A3N4LLH6"/>
<gene>
    <name evidence="4" type="ORF">L211DRAFT_440339</name>
</gene>
<feature type="compositionally biased region" description="Basic and acidic residues" evidence="3">
    <location>
        <begin position="375"/>
        <end position="386"/>
    </location>
</feature>
<keyword evidence="2" id="KW-0235">DNA replication</keyword>
<proteinExistence type="inferred from homology"/>
<reference evidence="4 5" key="1">
    <citation type="journal article" date="2018" name="Nat. Ecol. Evol.">
        <title>Pezizomycetes genomes reveal the molecular basis of ectomycorrhizal truffle lifestyle.</title>
        <authorList>
            <person name="Murat C."/>
            <person name="Payen T."/>
            <person name="Noel B."/>
            <person name="Kuo A."/>
            <person name="Morin E."/>
            <person name="Chen J."/>
            <person name="Kohler A."/>
            <person name="Krizsan K."/>
            <person name="Balestrini R."/>
            <person name="Da Silva C."/>
            <person name="Montanini B."/>
            <person name="Hainaut M."/>
            <person name="Levati E."/>
            <person name="Barry K.W."/>
            <person name="Belfiori B."/>
            <person name="Cichocki N."/>
            <person name="Clum A."/>
            <person name="Dockter R.B."/>
            <person name="Fauchery L."/>
            <person name="Guy J."/>
            <person name="Iotti M."/>
            <person name="Le Tacon F."/>
            <person name="Lindquist E.A."/>
            <person name="Lipzen A."/>
            <person name="Malagnac F."/>
            <person name="Mello A."/>
            <person name="Molinier V."/>
            <person name="Miyauchi S."/>
            <person name="Poulain J."/>
            <person name="Riccioni C."/>
            <person name="Rubini A."/>
            <person name="Sitrit Y."/>
            <person name="Splivallo R."/>
            <person name="Traeger S."/>
            <person name="Wang M."/>
            <person name="Zifcakova L."/>
            <person name="Wipf D."/>
            <person name="Zambonelli A."/>
            <person name="Paolocci F."/>
            <person name="Nowrousian M."/>
            <person name="Ottonello S."/>
            <person name="Baldrian P."/>
            <person name="Spatafora J.W."/>
            <person name="Henrissat B."/>
            <person name="Nagy L.G."/>
            <person name="Aury J.M."/>
            <person name="Wincker P."/>
            <person name="Grigoriev I.V."/>
            <person name="Bonfante P."/>
            <person name="Martin F.M."/>
        </authorList>
    </citation>
    <scope>NUCLEOTIDE SEQUENCE [LARGE SCALE GENOMIC DNA]</scope>
    <source>
        <strain evidence="4 5">ATCC MYA-4762</strain>
    </source>
</reference>
<keyword evidence="5" id="KW-1185">Reference proteome</keyword>
<dbReference type="InParanoid" id="A0A3N4LLH6"/>
<dbReference type="PANTHER" id="PTHR13395">
    <property type="entry name" value="SISTER CHROMATID COHESION PROTEIN DCC1-RELATED"/>
    <property type="match status" value="1"/>
</dbReference>
<accession>A0A3N4LLH6</accession>
<dbReference type="PANTHER" id="PTHR13395:SF6">
    <property type="entry name" value="SISTER CHROMATID COHESION PROTEIN DCC1"/>
    <property type="match status" value="1"/>
</dbReference>
<dbReference type="OrthoDB" id="5199543at2759"/>
<feature type="compositionally biased region" description="Low complexity" evidence="3">
    <location>
        <begin position="356"/>
        <end position="370"/>
    </location>
</feature>
<evidence type="ECO:0008006" key="6">
    <source>
        <dbReference type="Google" id="ProtNLM"/>
    </source>
</evidence>
<evidence type="ECO:0000313" key="4">
    <source>
        <dbReference type="EMBL" id="RPB21531.1"/>
    </source>
</evidence>
<dbReference type="InterPro" id="IPR019128">
    <property type="entry name" value="Dcc1"/>
</dbReference>
<evidence type="ECO:0000313" key="5">
    <source>
        <dbReference type="Proteomes" id="UP000267821"/>
    </source>
</evidence>
<feature type="region of interest" description="Disordered" evidence="3">
    <location>
        <begin position="356"/>
        <end position="386"/>
    </location>
</feature>
<protein>
    <recommendedName>
        <fullName evidence="6">Sister chromatid cohesion protein Dcc1</fullName>
    </recommendedName>
</protein>
<dbReference type="GO" id="GO:0000775">
    <property type="term" value="C:chromosome, centromeric region"/>
    <property type="evidence" value="ECO:0007669"/>
    <property type="project" value="TreeGrafter"/>
</dbReference>
<dbReference type="GO" id="GO:0006260">
    <property type="term" value="P:DNA replication"/>
    <property type="evidence" value="ECO:0007669"/>
    <property type="project" value="UniProtKB-KW"/>
</dbReference>
<name>A0A3N4LLH6_9PEZI</name>
<dbReference type="EMBL" id="ML121559">
    <property type="protein sequence ID" value="RPB21531.1"/>
    <property type="molecule type" value="Genomic_DNA"/>
</dbReference>
<sequence length="386" mass="42179">MSTQDHCHIPLSYAAPQAPVRLLELPPALLSLIESDSPPMCLKSSLAPKTSSSHVVLCTPSQTFSIRQVQTSNSLYLLQPHAPTPCADSDAFPEIPQPGLTIVSTATSYLELLPSTPDPIPQLYQSLPVYHGWDTGEDDEDSDFAMQTELLDQKGYSGLLEHATVSDGEFLRAWTETGGFELARIPHRPSAAISLQLFNKLSDASLLSRIHLFEPSKPFATSNIWNAIDEDSLPIPFLEAFLRRVCDPMEGTWGGDAGWVITQPRLAACIGRLLLEAEHDKRKHLPRGSIKATEHPSLPGFLKNWKDFLVDKNVECNVSLDMLKGWYYQPTTLTVAWLEPGASPPAEVAKVSEVGDAPAPAAASTGAAAGRGRGKWHEKFAAKKRK</sequence>
<dbReference type="Proteomes" id="UP000267821">
    <property type="component" value="Unassembled WGS sequence"/>
</dbReference>
<evidence type="ECO:0000256" key="3">
    <source>
        <dbReference type="SAM" id="MobiDB-lite"/>
    </source>
</evidence>
<dbReference type="STRING" id="1051890.A0A3N4LLH6"/>
<dbReference type="GO" id="GO:0034088">
    <property type="term" value="P:maintenance of mitotic sister chromatid cohesion"/>
    <property type="evidence" value="ECO:0007669"/>
    <property type="project" value="TreeGrafter"/>
</dbReference>
<dbReference type="GO" id="GO:0000785">
    <property type="term" value="C:chromatin"/>
    <property type="evidence" value="ECO:0007669"/>
    <property type="project" value="TreeGrafter"/>
</dbReference>